<dbReference type="GO" id="GO:0043186">
    <property type="term" value="C:P granule"/>
    <property type="evidence" value="ECO:0007669"/>
    <property type="project" value="UniProtKB-ARBA"/>
</dbReference>
<dbReference type="Gene3D" id="3.40.50.300">
    <property type="entry name" value="P-loop containing nucleotide triphosphate hydrolases"/>
    <property type="match status" value="2"/>
</dbReference>
<comment type="catalytic activity">
    <reaction evidence="7">
        <text>ATP + H2O = ADP + phosphate + H(+)</text>
        <dbReference type="Rhea" id="RHEA:13065"/>
        <dbReference type="ChEBI" id="CHEBI:15377"/>
        <dbReference type="ChEBI" id="CHEBI:15378"/>
        <dbReference type="ChEBI" id="CHEBI:30616"/>
        <dbReference type="ChEBI" id="CHEBI:43474"/>
        <dbReference type="ChEBI" id="CHEBI:456216"/>
        <dbReference type="EC" id="3.6.4.13"/>
    </reaction>
</comment>
<dbReference type="Pfam" id="PF00271">
    <property type="entry name" value="Helicase_C"/>
    <property type="match status" value="1"/>
</dbReference>
<keyword evidence="3 6" id="KW-0347">Helicase</keyword>
<evidence type="ECO:0000256" key="1">
    <source>
        <dbReference type="ARBA" id="ARBA00022741"/>
    </source>
</evidence>
<sequence>MASGESKFGSVAQRTFRERLSREILEVFDQSFKKFTDVQVLSGTHLLNHSDVVVESPTGSGKTLSFLLPLFTILQKKKLQKNEIGALILSPSRELATQISKVALPYAEKLGLTVRTSTGGNKIEKDLKNFKEGSANILIATPGRLYSMLEAERAHLVRCFRSLEVLIVDEADRFSESQFEVALKDILASLPKQRRTGLFSATQTKQYDEMASFGLRNAKKVKVTHSEETVVPSSLNNFYTSCETSEKTLRCLEFIRQRPDKKFLIFYPSCSAVQYFHQIFTRCLTKRPLFRVFGKGLNVSQRATQIQKFSESSNGVMLSTDVMARGIDISDIDWVIQFELPKLSSWFIHRAGRTARCGREGNALIIIGTEQLAYVNFVSQHEKVALKEISVPTSSARKAEELRQKMIKIQCSDRAILEAGTRAFVSHIEAYVKHDCNIVFFIDLDVVGLANSYGLLRLPKMRELAQRKDLEKFDRSSIETSTIKYADPKLEAGRESAMEEKHERKVSVLAEKAKKEKLKLAKKNKHKEQTKAPKRKADDSGDDIHSDIRLMKKIKKGKLSKQEIKNVLN</sequence>
<evidence type="ECO:0000256" key="3">
    <source>
        <dbReference type="ARBA" id="ARBA00022806"/>
    </source>
</evidence>
<dbReference type="PROSITE" id="PS00039">
    <property type="entry name" value="DEAD_ATP_HELICASE"/>
    <property type="match status" value="1"/>
</dbReference>
<feature type="domain" description="Helicase ATP-binding" evidence="9">
    <location>
        <begin position="43"/>
        <end position="221"/>
    </location>
</feature>
<reference evidence="11" key="1">
    <citation type="submission" date="2020-10" db="EMBL/GenBank/DDBJ databases">
        <authorList>
            <person name="Kikuchi T."/>
        </authorList>
    </citation>
    <scope>NUCLEOTIDE SEQUENCE</scope>
    <source>
        <strain evidence="11">NKZ352</strain>
    </source>
</reference>
<comment type="domain">
    <text evidence="7">The Q motif is unique to and characteristic of the DEAD box family of RNA helicases and controls ATP binding and hydrolysis.</text>
</comment>
<dbReference type="SMART" id="SM00490">
    <property type="entry name" value="HELICc"/>
    <property type="match status" value="1"/>
</dbReference>
<accession>A0A8S1GX01</accession>
<keyword evidence="2 6" id="KW-0378">Hydrolase</keyword>
<comment type="similarity">
    <text evidence="6">Belongs to the DEAD box helicase family.</text>
</comment>
<dbReference type="EC" id="3.6.4.13" evidence="7"/>
<keyword evidence="1 6" id="KW-0547">Nucleotide-binding</keyword>
<dbReference type="InterPro" id="IPR011545">
    <property type="entry name" value="DEAD/DEAH_box_helicase_dom"/>
</dbReference>
<dbReference type="Pfam" id="PF00270">
    <property type="entry name" value="DEAD"/>
    <property type="match status" value="1"/>
</dbReference>
<protein>
    <recommendedName>
        <fullName evidence="7">ATP-dependent RNA helicase</fullName>
        <ecNumber evidence="7">3.6.4.13</ecNumber>
    </recommendedName>
</protein>
<dbReference type="GO" id="GO:0003723">
    <property type="term" value="F:RNA binding"/>
    <property type="evidence" value="ECO:0007669"/>
    <property type="project" value="UniProtKB-UniRule"/>
</dbReference>
<dbReference type="AlphaFoldDB" id="A0A8S1GX01"/>
<evidence type="ECO:0000313" key="12">
    <source>
        <dbReference type="Proteomes" id="UP000835052"/>
    </source>
</evidence>
<feature type="compositionally biased region" description="Basic residues" evidence="8">
    <location>
        <begin position="515"/>
        <end position="526"/>
    </location>
</feature>
<dbReference type="EMBL" id="CAJGYM010000008">
    <property type="protein sequence ID" value="CAD6188416.1"/>
    <property type="molecule type" value="Genomic_DNA"/>
</dbReference>
<dbReference type="CDD" id="cd18787">
    <property type="entry name" value="SF2_C_DEAD"/>
    <property type="match status" value="1"/>
</dbReference>
<dbReference type="InterPro" id="IPR025313">
    <property type="entry name" value="SPB4-like_CTE"/>
</dbReference>
<dbReference type="InterPro" id="IPR001650">
    <property type="entry name" value="Helicase_C-like"/>
</dbReference>
<dbReference type="OrthoDB" id="7396459at2759"/>
<dbReference type="PROSITE" id="PS51192">
    <property type="entry name" value="HELICASE_ATP_BIND_1"/>
    <property type="match status" value="1"/>
</dbReference>
<organism evidence="11 12">
    <name type="scientific">Caenorhabditis auriculariae</name>
    <dbReference type="NCBI Taxonomy" id="2777116"/>
    <lineage>
        <taxon>Eukaryota</taxon>
        <taxon>Metazoa</taxon>
        <taxon>Ecdysozoa</taxon>
        <taxon>Nematoda</taxon>
        <taxon>Chromadorea</taxon>
        <taxon>Rhabditida</taxon>
        <taxon>Rhabditina</taxon>
        <taxon>Rhabditomorpha</taxon>
        <taxon>Rhabditoidea</taxon>
        <taxon>Rhabditidae</taxon>
        <taxon>Peloderinae</taxon>
        <taxon>Caenorhabditis</taxon>
    </lineage>
</organism>
<feature type="region of interest" description="Disordered" evidence="8">
    <location>
        <begin position="515"/>
        <end position="545"/>
    </location>
</feature>
<evidence type="ECO:0000259" key="10">
    <source>
        <dbReference type="PROSITE" id="PS51194"/>
    </source>
</evidence>
<dbReference type="CDD" id="cd17960">
    <property type="entry name" value="DEADc_DDX55"/>
    <property type="match status" value="1"/>
</dbReference>
<keyword evidence="4 6" id="KW-0067">ATP-binding</keyword>
<dbReference type="InterPro" id="IPR027417">
    <property type="entry name" value="P-loop_NTPase"/>
</dbReference>
<feature type="domain" description="Helicase C-terminal" evidence="10">
    <location>
        <begin position="234"/>
        <end position="397"/>
    </location>
</feature>
<keyword evidence="5 7" id="KW-0694">RNA-binding</keyword>
<dbReference type="PROSITE" id="PS51194">
    <property type="entry name" value="HELICASE_CTER"/>
    <property type="match status" value="1"/>
</dbReference>
<evidence type="ECO:0000256" key="5">
    <source>
        <dbReference type="ARBA" id="ARBA00022884"/>
    </source>
</evidence>
<dbReference type="Proteomes" id="UP000835052">
    <property type="component" value="Unassembled WGS sequence"/>
</dbReference>
<comment type="function">
    <text evidence="7">RNA helicase.</text>
</comment>
<comment type="caution">
    <text evidence="11">The sequence shown here is derived from an EMBL/GenBank/DDBJ whole genome shotgun (WGS) entry which is preliminary data.</text>
</comment>
<dbReference type="SMART" id="SM01178">
    <property type="entry name" value="DUF4217"/>
    <property type="match status" value="1"/>
</dbReference>
<dbReference type="GO" id="GO:0005524">
    <property type="term" value="F:ATP binding"/>
    <property type="evidence" value="ECO:0007669"/>
    <property type="project" value="UniProtKB-UniRule"/>
</dbReference>
<evidence type="ECO:0000313" key="11">
    <source>
        <dbReference type="EMBL" id="CAD6188416.1"/>
    </source>
</evidence>
<dbReference type="PANTHER" id="PTHR24031">
    <property type="entry name" value="RNA HELICASE"/>
    <property type="match status" value="1"/>
</dbReference>
<proteinExistence type="inferred from homology"/>
<evidence type="ECO:0000256" key="4">
    <source>
        <dbReference type="ARBA" id="ARBA00022840"/>
    </source>
</evidence>
<evidence type="ECO:0000256" key="8">
    <source>
        <dbReference type="SAM" id="MobiDB-lite"/>
    </source>
</evidence>
<feature type="compositionally biased region" description="Basic and acidic residues" evidence="8">
    <location>
        <begin position="527"/>
        <end position="545"/>
    </location>
</feature>
<dbReference type="GO" id="GO:0003724">
    <property type="term" value="F:RNA helicase activity"/>
    <property type="evidence" value="ECO:0007669"/>
    <property type="project" value="UniProtKB-EC"/>
</dbReference>
<dbReference type="Pfam" id="PF13959">
    <property type="entry name" value="CTE_SPB4"/>
    <property type="match status" value="1"/>
</dbReference>
<dbReference type="InterPro" id="IPR000629">
    <property type="entry name" value="RNA-helicase_DEAD-box_CS"/>
</dbReference>
<dbReference type="SMART" id="SM00487">
    <property type="entry name" value="DEXDc"/>
    <property type="match status" value="1"/>
</dbReference>
<evidence type="ECO:0000256" key="2">
    <source>
        <dbReference type="ARBA" id="ARBA00022801"/>
    </source>
</evidence>
<dbReference type="GO" id="GO:0016787">
    <property type="term" value="F:hydrolase activity"/>
    <property type="evidence" value="ECO:0007669"/>
    <property type="project" value="UniProtKB-KW"/>
</dbReference>
<evidence type="ECO:0000259" key="9">
    <source>
        <dbReference type="PROSITE" id="PS51192"/>
    </source>
</evidence>
<dbReference type="SUPFAM" id="SSF52540">
    <property type="entry name" value="P-loop containing nucleoside triphosphate hydrolases"/>
    <property type="match status" value="1"/>
</dbReference>
<dbReference type="InterPro" id="IPR014001">
    <property type="entry name" value="Helicase_ATP-bd"/>
</dbReference>
<keyword evidence="12" id="KW-1185">Reference proteome</keyword>
<name>A0A8S1GX01_9PELO</name>
<evidence type="ECO:0000256" key="6">
    <source>
        <dbReference type="RuleBase" id="RU000492"/>
    </source>
</evidence>
<evidence type="ECO:0000256" key="7">
    <source>
        <dbReference type="RuleBase" id="RU365068"/>
    </source>
</evidence>
<gene>
    <name evidence="11" type="ORF">CAUJ_LOCUS4335</name>
</gene>